<organism evidence="2 3">
    <name type="scientific">Cladophialophora chaetospira</name>
    <dbReference type="NCBI Taxonomy" id="386627"/>
    <lineage>
        <taxon>Eukaryota</taxon>
        <taxon>Fungi</taxon>
        <taxon>Dikarya</taxon>
        <taxon>Ascomycota</taxon>
        <taxon>Pezizomycotina</taxon>
        <taxon>Eurotiomycetes</taxon>
        <taxon>Chaetothyriomycetidae</taxon>
        <taxon>Chaetothyriales</taxon>
        <taxon>Herpotrichiellaceae</taxon>
        <taxon>Cladophialophora</taxon>
    </lineage>
</organism>
<keyword evidence="3" id="KW-1185">Reference proteome</keyword>
<feature type="compositionally biased region" description="Low complexity" evidence="1">
    <location>
        <begin position="174"/>
        <end position="196"/>
    </location>
</feature>
<evidence type="ECO:0000256" key="1">
    <source>
        <dbReference type="SAM" id="MobiDB-lite"/>
    </source>
</evidence>
<comment type="caution">
    <text evidence="2">The sequence shown here is derived from an EMBL/GenBank/DDBJ whole genome shotgun (WGS) entry which is preliminary data.</text>
</comment>
<feature type="compositionally biased region" description="Basic and acidic residues" evidence="1">
    <location>
        <begin position="219"/>
        <end position="230"/>
    </location>
</feature>
<feature type="region of interest" description="Disordered" evidence="1">
    <location>
        <begin position="174"/>
        <end position="305"/>
    </location>
</feature>
<reference evidence="2" key="1">
    <citation type="submission" date="2022-10" db="EMBL/GenBank/DDBJ databases">
        <title>Culturing micro-colonial fungi from biological soil crusts in the Mojave desert and describing Neophaeococcomyces mojavensis, and introducing the new genera and species Taxawa tesnikishii.</title>
        <authorList>
            <person name="Kurbessoian T."/>
            <person name="Stajich J.E."/>
        </authorList>
    </citation>
    <scope>NUCLEOTIDE SEQUENCE</scope>
    <source>
        <strain evidence="2">TK_41</strain>
    </source>
</reference>
<dbReference type="Proteomes" id="UP001172673">
    <property type="component" value="Unassembled WGS sequence"/>
</dbReference>
<name>A0AA38X2I0_9EURO</name>
<feature type="compositionally biased region" description="Basic and acidic residues" evidence="1">
    <location>
        <begin position="29"/>
        <end position="44"/>
    </location>
</feature>
<sequence>MGRLYDFDMGTRTPIDRGERTKGLKMTQKIRDHLAQRHPPESHDPQTPATPAVEQQPEADPVATTETPRPLSPIPERRKRALSGSPAPEPKRIDRRVIRETVTTTHMVDTYFNDGESVTQTREPPAPPPASENPLPSEDFAKIQAELLASREESRKMREELERVKEEARRVVRAARFATPGNTNTPAKPPATTIPTPTQPPKDALVDPMPKKGPSSEDVEMKDAKGDARDAIPGANQALLGDFVVQRTKQKVSKQRRKTASKNRKKAEPERRPDLKNMTVPPPADPNELASVNRWRKSVGNLPSS</sequence>
<gene>
    <name evidence="2" type="ORF">H2200_009477</name>
</gene>
<dbReference type="AlphaFoldDB" id="A0AA38X2I0"/>
<feature type="compositionally biased region" description="Basic and acidic residues" evidence="1">
    <location>
        <begin position="89"/>
        <end position="99"/>
    </location>
</feature>
<protein>
    <submittedName>
        <fullName evidence="2">Uncharacterized protein</fullName>
    </submittedName>
</protein>
<feature type="region of interest" description="Disordered" evidence="1">
    <location>
        <begin position="1"/>
        <end position="139"/>
    </location>
</feature>
<dbReference type="EMBL" id="JAPDRK010000015">
    <property type="protein sequence ID" value="KAJ9605628.1"/>
    <property type="molecule type" value="Genomic_DNA"/>
</dbReference>
<feature type="compositionally biased region" description="Basic residues" evidence="1">
    <location>
        <begin position="248"/>
        <end position="265"/>
    </location>
</feature>
<accession>A0AA38X2I0</accession>
<feature type="compositionally biased region" description="Basic and acidic residues" evidence="1">
    <location>
        <begin position="266"/>
        <end position="275"/>
    </location>
</feature>
<proteinExistence type="predicted"/>
<evidence type="ECO:0000313" key="2">
    <source>
        <dbReference type="EMBL" id="KAJ9605628.1"/>
    </source>
</evidence>
<evidence type="ECO:0000313" key="3">
    <source>
        <dbReference type="Proteomes" id="UP001172673"/>
    </source>
</evidence>